<dbReference type="Gene3D" id="1.10.10.10">
    <property type="entry name" value="Winged helix-like DNA-binding domain superfamily/Winged helix DNA-binding domain"/>
    <property type="match status" value="1"/>
</dbReference>
<dbReference type="Proteomes" id="UP001596105">
    <property type="component" value="Unassembled WGS sequence"/>
</dbReference>
<evidence type="ECO:0000313" key="2">
    <source>
        <dbReference type="EMBL" id="MFC5468427.1"/>
    </source>
</evidence>
<organism evidence="2 3">
    <name type="scientific">Cohnella suwonensis</name>
    <dbReference type="NCBI Taxonomy" id="696072"/>
    <lineage>
        <taxon>Bacteria</taxon>
        <taxon>Bacillati</taxon>
        <taxon>Bacillota</taxon>
        <taxon>Bacilli</taxon>
        <taxon>Bacillales</taxon>
        <taxon>Paenibacillaceae</taxon>
        <taxon>Cohnella</taxon>
    </lineage>
</organism>
<dbReference type="InterPro" id="IPR013324">
    <property type="entry name" value="RNA_pol_sigma_r3/r4-like"/>
</dbReference>
<dbReference type="EMBL" id="JBHSMH010000011">
    <property type="protein sequence ID" value="MFC5468427.1"/>
    <property type="molecule type" value="Genomic_DNA"/>
</dbReference>
<sequence length="164" mass="19085">MTWVKKLKREYSEGKRQLVAYRDSLRQLTDRDDESFLSPEHQKELAVVEGMIADMNYAIEWMRTGRQPNRRRGVDIRDAYKRSILMDMDLLPAAPPEQETRITIAQKQAAVRVLMMLSPRELECYLLHMSNGLSLAEIAKEMKVTKRSVQDYIDRAKTKVAQAI</sequence>
<name>A0ABW0LUE3_9BACL</name>
<reference evidence="3" key="1">
    <citation type="journal article" date="2019" name="Int. J. Syst. Evol. Microbiol.">
        <title>The Global Catalogue of Microorganisms (GCM) 10K type strain sequencing project: providing services to taxonomists for standard genome sequencing and annotation.</title>
        <authorList>
            <consortium name="The Broad Institute Genomics Platform"/>
            <consortium name="The Broad Institute Genome Sequencing Center for Infectious Disease"/>
            <person name="Wu L."/>
            <person name="Ma J."/>
        </authorList>
    </citation>
    <scope>NUCLEOTIDE SEQUENCE [LARGE SCALE GENOMIC DNA]</scope>
    <source>
        <strain evidence="3">CCUG 57113</strain>
    </source>
</reference>
<proteinExistence type="predicted"/>
<dbReference type="InterPro" id="IPR013249">
    <property type="entry name" value="RNA_pol_sigma70_r4_t2"/>
</dbReference>
<evidence type="ECO:0000313" key="3">
    <source>
        <dbReference type="Proteomes" id="UP001596105"/>
    </source>
</evidence>
<dbReference type="RefSeq" id="WP_209748580.1">
    <property type="nucleotide sequence ID" value="NZ_JBHSMH010000011.1"/>
</dbReference>
<gene>
    <name evidence="2" type="ORF">ACFPPD_06820</name>
</gene>
<evidence type="ECO:0000259" key="1">
    <source>
        <dbReference type="Pfam" id="PF08281"/>
    </source>
</evidence>
<dbReference type="Pfam" id="PF08281">
    <property type="entry name" value="Sigma70_r4_2"/>
    <property type="match status" value="1"/>
</dbReference>
<protein>
    <submittedName>
        <fullName evidence="2">Sigma factor-like helix-turn-helix DNA-binding protein</fullName>
    </submittedName>
</protein>
<accession>A0ABW0LUE3</accession>
<keyword evidence="3" id="KW-1185">Reference proteome</keyword>
<dbReference type="SUPFAM" id="SSF88659">
    <property type="entry name" value="Sigma3 and sigma4 domains of RNA polymerase sigma factors"/>
    <property type="match status" value="1"/>
</dbReference>
<feature type="domain" description="RNA polymerase sigma factor 70 region 4 type 2" evidence="1">
    <location>
        <begin position="109"/>
        <end position="159"/>
    </location>
</feature>
<dbReference type="InterPro" id="IPR036388">
    <property type="entry name" value="WH-like_DNA-bd_sf"/>
</dbReference>
<comment type="caution">
    <text evidence="2">The sequence shown here is derived from an EMBL/GenBank/DDBJ whole genome shotgun (WGS) entry which is preliminary data.</text>
</comment>